<dbReference type="STRING" id="1229276.DI53_0978"/>
<dbReference type="InterPro" id="IPR027471">
    <property type="entry name" value="YbeD-like_sf"/>
</dbReference>
<dbReference type="SUPFAM" id="SSF117991">
    <property type="entry name" value="YbeD/HP0495-like"/>
    <property type="match status" value="1"/>
</dbReference>
<protein>
    <recommendedName>
        <fullName evidence="3">DUF493 domain-containing protein</fullName>
    </recommendedName>
</protein>
<dbReference type="eggNOG" id="COG2921">
    <property type="taxonomic scope" value="Bacteria"/>
</dbReference>
<accession>A0A0B8T279</accession>
<dbReference type="AlphaFoldDB" id="A0A0B8T279"/>
<proteinExistence type="predicted"/>
<dbReference type="EMBL" id="JJMU01000014">
    <property type="protein sequence ID" value="KGE15297.1"/>
    <property type="molecule type" value="Genomic_DNA"/>
</dbReference>
<organism evidence="1 2">
    <name type="scientific">Sphingobacterium deserti</name>
    <dbReference type="NCBI Taxonomy" id="1229276"/>
    <lineage>
        <taxon>Bacteria</taxon>
        <taxon>Pseudomonadati</taxon>
        <taxon>Bacteroidota</taxon>
        <taxon>Sphingobacteriia</taxon>
        <taxon>Sphingobacteriales</taxon>
        <taxon>Sphingobacteriaceae</taxon>
        <taxon>Sphingobacterium</taxon>
    </lineage>
</organism>
<dbReference type="PATRIC" id="fig|1229276.3.peg.1007"/>
<dbReference type="Proteomes" id="UP000031802">
    <property type="component" value="Unassembled WGS sequence"/>
</dbReference>
<comment type="caution">
    <text evidence="1">The sequence shown here is derived from an EMBL/GenBank/DDBJ whole genome shotgun (WGS) entry which is preliminary data.</text>
</comment>
<dbReference type="RefSeq" id="WP_037496043.1">
    <property type="nucleotide sequence ID" value="NZ_JJMU01000014.1"/>
</dbReference>
<gene>
    <name evidence="1" type="ORF">DI53_0978</name>
</gene>
<reference evidence="2" key="1">
    <citation type="submission" date="2014-04" db="EMBL/GenBank/DDBJ databases">
        <title>Whole-Genome optical mapping and complete genome sequence of Sphingobacterium deserti sp. nov., a new spaces isolated from desert in the west of China.</title>
        <authorList>
            <person name="Teng C."/>
            <person name="Zhou Z."/>
            <person name="Li X."/>
            <person name="Chen M."/>
            <person name="Lin M."/>
            <person name="Wang L."/>
            <person name="Su S."/>
            <person name="Zhang C."/>
            <person name="Zhang W."/>
        </authorList>
    </citation>
    <scope>NUCLEOTIDE SEQUENCE [LARGE SCALE GENOMIC DNA]</scope>
    <source>
        <strain evidence="2">ACCC05744</strain>
    </source>
</reference>
<evidence type="ECO:0000313" key="1">
    <source>
        <dbReference type="EMBL" id="KGE15297.1"/>
    </source>
</evidence>
<evidence type="ECO:0000313" key="2">
    <source>
        <dbReference type="Proteomes" id="UP000031802"/>
    </source>
</evidence>
<keyword evidence="2" id="KW-1185">Reference proteome</keyword>
<dbReference type="Pfam" id="PF04359">
    <property type="entry name" value="DUF493"/>
    <property type="match status" value="1"/>
</dbReference>
<evidence type="ECO:0008006" key="3">
    <source>
        <dbReference type="Google" id="ProtNLM"/>
    </source>
</evidence>
<name>A0A0B8T279_9SPHI</name>
<dbReference type="InterPro" id="IPR007454">
    <property type="entry name" value="UPF0250_YbeD-like"/>
</dbReference>
<sequence>MTDFSKLNIQDLPDNEGNNQTDFYDNFRVKLNTVEQFPSLYTFKFIVKADAEKLSEVKSIFIHPSTKFAEKESSGGKYKSITVETFVNNAEDVIDYYKKVSQIESVIML</sequence>
<dbReference type="Gene3D" id="3.30.70.260">
    <property type="match status" value="1"/>
</dbReference>
<dbReference type="OrthoDB" id="5616097at2"/>
<reference evidence="1 2" key="2">
    <citation type="journal article" date="2015" name="PLoS ONE">
        <title>Whole-Genome Optical Mapping and Finished Genome Sequence of Sphingobacterium deserti sp. nov., a New Species Isolated from the Western Desert of China.</title>
        <authorList>
            <person name="Teng C."/>
            <person name="Zhou Z."/>
            <person name="Molnar I."/>
            <person name="Li X."/>
            <person name="Tang R."/>
            <person name="Chen M."/>
            <person name="Wang L."/>
            <person name="Su S."/>
            <person name="Zhang W."/>
            <person name="Lin M."/>
        </authorList>
    </citation>
    <scope>NUCLEOTIDE SEQUENCE [LARGE SCALE GENOMIC DNA]</scope>
    <source>
        <strain evidence="2">ACCC05744</strain>
    </source>
</reference>